<dbReference type="Proteomes" id="UP000033958">
    <property type="component" value="Unassembled WGS sequence"/>
</dbReference>
<dbReference type="HAMAP" id="MF_00022">
    <property type="entry name" value="Glu_tRNA_synth_type1"/>
    <property type="match status" value="1"/>
</dbReference>
<keyword evidence="7" id="KW-0963">Cytoplasm</keyword>
<dbReference type="Gene3D" id="1.10.10.350">
    <property type="match status" value="1"/>
</dbReference>
<comment type="similarity">
    <text evidence="1 7">Belongs to the class-I aminoacyl-tRNA synthetase family. Glutamate--tRNA ligase type 1 subfamily.</text>
</comment>
<reference evidence="10 11" key="1">
    <citation type="journal article" date="2015" name="Nature">
        <title>rRNA introns, odd ribosomes, and small enigmatic genomes across a large radiation of phyla.</title>
        <authorList>
            <person name="Brown C.T."/>
            <person name="Hug L.A."/>
            <person name="Thomas B.C."/>
            <person name="Sharon I."/>
            <person name="Castelle C.J."/>
            <person name="Singh A."/>
            <person name="Wilkins M.J."/>
            <person name="Williams K.H."/>
            <person name="Banfield J.F."/>
        </authorList>
    </citation>
    <scope>NUCLEOTIDE SEQUENCE [LARGE SCALE GENOMIC DNA]</scope>
</reference>
<feature type="domain" description="Glutamyl/glutaminyl-tRNA synthetase class Ib catalytic" evidence="8">
    <location>
        <begin position="113"/>
        <end position="276"/>
    </location>
</feature>
<dbReference type="GO" id="GO:0004818">
    <property type="term" value="F:glutamate-tRNA ligase activity"/>
    <property type="evidence" value="ECO:0007669"/>
    <property type="project" value="UniProtKB-UniRule"/>
</dbReference>
<feature type="domain" description="Aminoacyl-tRNA synthetase class I anticodon-binding" evidence="9">
    <location>
        <begin position="291"/>
        <end position="432"/>
    </location>
</feature>
<comment type="caution">
    <text evidence="10">The sequence shown here is derived from an EMBL/GenBank/DDBJ whole genome shotgun (WGS) entry which is preliminary data.</text>
</comment>
<evidence type="ECO:0000259" key="8">
    <source>
        <dbReference type="Pfam" id="PF00749"/>
    </source>
</evidence>
<accession>A0A0G1N2C5</accession>
<keyword evidence="2 7" id="KW-0436">Ligase</keyword>
<name>A0A0G1N2C5_UNCK3</name>
<keyword evidence="4 7" id="KW-0067">ATP-binding</keyword>
<dbReference type="InterPro" id="IPR000924">
    <property type="entry name" value="Glu/Gln-tRNA-synth"/>
</dbReference>
<dbReference type="InterPro" id="IPR033910">
    <property type="entry name" value="GluRS_core"/>
</dbReference>
<dbReference type="Gene3D" id="3.40.50.620">
    <property type="entry name" value="HUPs"/>
    <property type="match status" value="2"/>
</dbReference>
<keyword evidence="3 7" id="KW-0547">Nucleotide-binding</keyword>
<evidence type="ECO:0000256" key="6">
    <source>
        <dbReference type="ARBA" id="ARBA00023146"/>
    </source>
</evidence>
<comment type="function">
    <text evidence="7">Catalyzes the attachment of glutamate to tRNA(Glu) in a two-step reaction: glutamate is first activated by ATP to form Glu-AMP and then transferred to the acceptor end of tRNA(Glu).</text>
</comment>
<evidence type="ECO:0000313" key="10">
    <source>
        <dbReference type="EMBL" id="KKT87217.1"/>
    </source>
</evidence>
<proteinExistence type="inferred from homology"/>
<evidence type="ECO:0000313" key="11">
    <source>
        <dbReference type="Proteomes" id="UP000033958"/>
    </source>
</evidence>
<organism evidence="10 11">
    <name type="scientific">candidate division Kazan bacterium GW2011_GWB1_45_10</name>
    <dbReference type="NCBI Taxonomy" id="1620411"/>
    <lineage>
        <taxon>Bacteria</taxon>
        <taxon>Bacteria division Kazan-3B-28</taxon>
    </lineage>
</organism>
<dbReference type="GO" id="GO:0000049">
    <property type="term" value="F:tRNA binding"/>
    <property type="evidence" value="ECO:0007669"/>
    <property type="project" value="InterPro"/>
</dbReference>
<dbReference type="Pfam" id="PF00749">
    <property type="entry name" value="tRNA-synt_1c"/>
    <property type="match status" value="2"/>
</dbReference>
<sequence>MEVNVGKSVANNIRVRFAPSPTGALHIGSARTALFNYLFAKKNAGEIILRIEDTDKERNQDIFEKDIKDNLKWLGLNWGEEYKQSDRTDFYQKYLNQLVAGDKAYSKDGAYYFRTPTDGKIIVDDLIRGKVEFTAEAFDDFVIAKSNGDFIFHFVNVVDDWQMKISHVIRGEDHLSNTPKHILLFQAFGAEPPKYAHIPLILNPDRTKMSKRSGDVNFVDYINKGYLPIALINFLAQLGWSEPSAKEFFDLEELIQVFDLSRVQKAGAVFDIKYLNHLNHHYLNQMPLAEYYKLAKPHLPFAGTDEYHQQVLKLLQDRAEYLAELPKLAEYFYQSPEYDKDLLVFKKSTPALTGRGLQAAHKVLSALAPSSWTETGLQQVLDDTIVAEGLTAGDLFWPVRAALSGLSGSPSPVELLAVLGKTESLQRLEIAITKLNG</sequence>
<dbReference type="NCBIfam" id="TIGR00464">
    <property type="entry name" value="gltX_bact"/>
    <property type="match status" value="1"/>
</dbReference>
<evidence type="ECO:0000256" key="1">
    <source>
        <dbReference type="ARBA" id="ARBA00007894"/>
    </source>
</evidence>
<dbReference type="PATRIC" id="fig|1620411.3.peg.39"/>
<feature type="binding site" evidence="7">
    <location>
        <position position="211"/>
    </location>
    <ligand>
        <name>ATP</name>
        <dbReference type="ChEBI" id="CHEBI:30616"/>
    </ligand>
</feature>
<dbReference type="SUPFAM" id="SSF48163">
    <property type="entry name" value="An anticodon-binding domain of class I aminoacyl-tRNA synthetases"/>
    <property type="match status" value="1"/>
</dbReference>
<dbReference type="PRINTS" id="PR00987">
    <property type="entry name" value="TRNASYNTHGLU"/>
</dbReference>
<gene>
    <name evidence="7" type="primary">gltX</name>
    <name evidence="10" type="ORF">VE97_C0003G0008</name>
</gene>
<evidence type="ECO:0000256" key="5">
    <source>
        <dbReference type="ARBA" id="ARBA00022917"/>
    </source>
</evidence>
<keyword evidence="5 7" id="KW-0648">Protein biosynthesis</keyword>
<dbReference type="EC" id="6.1.1.17" evidence="7"/>
<evidence type="ECO:0000256" key="7">
    <source>
        <dbReference type="HAMAP-Rule" id="MF_00022"/>
    </source>
</evidence>
<comment type="subunit">
    <text evidence="7">Monomer.</text>
</comment>
<comment type="subcellular location">
    <subcellularLocation>
        <location evidence="7">Cytoplasm</location>
    </subcellularLocation>
</comment>
<dbReference type="InterPro" id="IPR014729">
    <property type="entry name" value="Rossmann-like_a/b/a_fold"/>
</dbReference>
<dbReference type="GO" id="GO:0005524">
    <property type="term" value="F:ATP binding"/>
    <property type="evidence" value="ECO:0007669"/>
    <property type="project" value="UniProtKB-UniRule"/>
</dbReference>
<dbReference type="PANTHER" id="PTHR43311:SF2">
    <property type="entry name" value="GLUTAMATE--TRNA LIGASE, MITOCHONDRIAL-RELATED"/>
    <property type="match status" value="1"/>
</dbReference>
<protein>
    <recommendedName>
        <fullName evidence="7">Glutamate--tRNA ligase</fullName>
        <ecNumber evidence="7">6.1.1.17</ecNumber>
    </recommendedName>
    <alternativeName>
        <fullName evidence="7">Glutamyl-tRNA synthetase</fullName>
        <shortName evidence="7">GluRS</shortName>
    </alternativeName>
</protein>
<feature type="domain" description="Glutamyl/glutaminyl-tRNA synthetase class Ib catalytic" evidence="8">
    <location>
        <begin position="13"/>
        <end position="107"/>
    </location>
</feature>
<evidence type="ECO:0000256" key="3">
    <source>
        <dbReference type="ARBA" id="ARBA00022741"/>
    </source>
</evidence>
<feature type="short sequence motif" description="'KMSKS' region" evidence="7">
    <location>
        <begin position="208"/>
        <end position="212"/>
    </location>
</feature>
<evidence type="ECO:0000256" key="2">
    <source>
        <dbReference type="ARBA" id="ARBA00022598"/>
    </source>
</evidence>
<dbReference type="EMBL" id="LCJZ01000003">
    <property type="protein sequence ID" value="KKT87217.1"/>
    <property type="molecule type" value="Genomic_DNA"/>
</dbReference>
<keyword evidence="6 7" id="KW-0030">Aminoacyl-tRNA synthetase</keyword>
<dbReference type="InterPro" id="IPR008925">
    <property type="entry name" value="aa_tRNA-synth_I_cd-bd_sf"/>
</dbReference>
<comment type="catalytic activity">
    <reaction evidence="7">
        <text>tRNA(Glu) + L-glutamate + ATP = L-glutamyl-tRNA(Glu) + AMP + diphosphate</text>
        <dbReference type="Rhea" id="RHEA:23540"/>
        <dbReference type="Rhea" id="RHEA-COMP:9663"/>
        <dbReference type="Rhea" id="RHEA-COMP:9680"/>
        <dbReference type="ChEBI" id="CHEBI:29985"/>
        <dbReference type="ChEBI" id="CHEBI:30616"/>
        <dbReference type="ChEBI" id="CHEBI:33019"/>
        <dbReference type="ChEBI" id="CHEBI:78442"/>
        <dbReference type="ChEBI" id="CHEBI:78520"/>
        <dbReference type="ChEBI" id="CHEBI:456215"/>
        <dbReference type="EC" id="6.1.1.17"/>
    </reaction>
</comment>
<dbReference type="GO" id="GO:0008270">
    <property type="term" value="F:zinc ion binding"/>
    <property type="evidence" value="ECO:0007669"/>
    <property type="project" value="InterPro"/>
</dbReference>
<dbReference type="GO" id="GO:0005829">
    <property type="term" value="C:cytosol"/>
    <property type="evidence" value="ECO:0007669"/>
    <property type="project" value="TreeGrafter"/>
</dbReference>
<feature type="short sequence motif" description="'HIGH' region" evidence="7">
    <location>
        <begin position="19"/>
        <end position="29"/>
    </location>
</feature>
<dbReference type="InterPro" id="IPR049940">
    <property type="entry name" value="GluQ/Sye"/>
</dbReference>
<dbReference type="AlphaFoldDB" id="A0A0G1N2C5"/>
<dbReference type="InterPro" id="IPR020751">
    <property type="entry name" value="aa-tRNA-synth_I_codon-bd_sub2"/>
</dbReference>
<evidence type="ECO:0000259" key="9">
    <source>
        <dbReference type="Pfam" id="PF19269"/>
    </source>
</evidence>
<evidence type="ECO:0000256" key="4">
    <source>
        <dbReference type="ARBA" id="ARBA00022840"/>
    </source>
</evidence>
<dbReference type="GO" id="GO:0006424">
    <property type="term" value="P:glutamyl-tRNA aminoacylation"/>
    <property type="evidence" value="ECO:0007669"/>
    <property type="project" value="UniProtKB-UniRule"/>
</dbReference>
<dbReference type="SUPFAM" id="SSF52374">
    <property type="entry name" value="Nucleotidylyl transferase"/>
    <property type="match status" value="1"/>
</dbReference>
<dbReference type="InterPro" id="IPR004527">
    <property type="entry name" value="Glu-tRNA-ligase_bac/mito"/>
</dbReference>
<comment type="caution">
    <text evidence="7">Lacks conserved residue(s) required for the propagation of feature annotation.</text>
</comment>
<dbReference type="InterPro" id="IPR045462">
    <property type="entry name" value="aa-tRNA-synth_I_cd-bd"/>
</dbReference>
<dbReference type="InterPro" id="IPR020058">
    <property type="entry name" value="Glu/Gln-tRNA-synth_Ib_cat-dom"/>
</dbReference>
<dbReference type="CDD" id="cd00808">
    <property type="entry name" value="GluRS_core"/>
    <property type="match status" value="1"/>
</dbReference>
<dbReference type="PANTHER" id="PTHR43311">
    <property type="entry name" value="GLUTAMATE--TRNA LIGASE"/>
    <property type="match status" value="1"/>
</dbReference>
<dbReference type="Pfam" id="PF19269">
    <property type="entry name" value="Anticodon_2"/>
    <property type="match status" value="1"/>
</dbReference>